<dbReference type="EMBL" id="HBUF01664107">
    <property type="protein sequence ID" value="CAG6789258.1"/>
    <property type="molecule type" value="Transcribed_RNA"/>
</dbReference>
<keyword evidence="3" id="KW-0732">Signal</keyword>
<protein>
    <submittedName>
        <fullName evidence="4">Uncharacterized protein</fullName>
    </submittedName>
</protein>
<organism evidence="4">
    <name type="scientific">Cacopsylla melanoneura</name>
    <dbReference type="NCBI Taxonomy" id="428564"/>
    <lineage>
        <taxon>Eukaryota</taxon>
        <taxon>Metazoa</taxon>
        <taxon>Ecdysozoa</taxon>
        <taxon>Arthropoda</taxon>
        <taxon>Hexapoda</taxon>
        <taxon>Insecta</taxon>
        <taxon>Pterygota</taxon>
        <taxon>Neoptera</taxon>
        <taxon>Paraneoptera</taxon>
        <taxon>Hemiptera</taxon>
        <taxon>Sternorrhyncha</taxon>
        <taxon>Psylloidea</taxon>
        <taxon>Psyllidae</taxon>
        <taxon>Psyllinae</taxon>
        <taxon>Cacopsylla</taxon>
    </lineage>
</organism>
<evidence type="ECO:0000256" key="2">
    <source>
        <dbReference type="RuleBase" id="RU003860"/>
    </source>
</evidence>
<dbReference type="InterPro" id="IPR050961">
    <property type="entry name" value="BolA/IbaG_stress_morph_reg"/>
</dbReference>
<dbReference type="SUPFAM" id="SSF82657">
    <property type="entry name" value="BolA-like"/>
    <property type="match status" value="2"/>
</dbReference>
<reference evidence="4" key="1">
    <citation type="submission" date="2021-05" db="EMBL/GenBank/DDBJ databases">
        <authorList>
            <person name="Alioto T."/>
            <person name="Alioto T."/>
            <person name="Gomez Garrido J."/>
        </authorList>
    </citation>
    <scope>NUCLEOTIDE SEQUENCE</scope>
</reference>
<evidence type="ECO:0000256" key="3">
    <source>
        <dbReference type="SAM" id="SignalP"/>
    </source>
</evidence>
<feature type="chain" id="PRO_5036262931" evidence="3">
    <location>
        <begin position="18"/>
        <end position="258"/>
    </location>
</feature>
<dbReference type="PANTHER" id="PTHR46229">
    <property type="entry name" value="BOLA TRANSCRIPTION REGULATOR"/>
    <property type="match status" value="1"/>
</dbReference>
<dbReference type="InterPro" id="IPR002634">
    <property type="entry name" value="BolA"/>
</dbReference>
<feature type="signal peptide" evidence="3">
    <location>
        <begin position="1"/>
        <end position="17"/>
    </location>
</feature>
<proteinExistence type="inferred from homology"/>
<evidence type="ECO:0000256" key="1">
    <source>
        <dbReference type="ARBA" id="ARBA00005578"/>
    </source>
</evidence>
<dbReference type="EMBL" id="HBUF01079237">
    <property type="protein sequence ID" value="CAG6632265.1"/>
    <property type="molecule type" value="Transcribed_RNA"/>
</dbReference>
<dbReference type="EMBL" id="HBUF01417792">
    <property type="protein sequence ID" value="CAG6740219.1"/>
    <property type="molecule type" value="Transcribed_RNA"/>
</dbReference>
<dbReference type="Gene3D" id="3.10.20.90">
    <property type="entry name" value="Phosphatidylinositol 3-kinase Catalytic Subunit, Chain A, domain 1"/>
    <property type="match status" value="1"/>
</dbReference>
<evidence type="ECO:0000313" key="4">
    <source>
        <dbReference type="EMBL" id="CAG6740219.1"/>
    </source>
</evidence>
<accession>A0A8D9E5K7</accession>
<dbReference type="AlphaFoldDB" id="A0A8D9E5K7"/>
<comment type="similarity">
    <text evidence="1 2">Belongs to the BolA/IbaG family.</text>
</comment>
<dbReference type="EMBL" id="HBUF01299506">
    <property type="protein sequence ID" value="CAG6690793.1"/>
    <property type="molecule type" value="Transcribed_RNA"/>
</dbReference>
<sequence length="258" mass="30781">MLLYFLSVTLLLPLLSANPINGTHKKENTERKVLSPEKIERIAQKLLRLTLNTTHVHVSHCIMHPELAFDKDRRIHFHVNVISNVFIDVPIFVRKNITNNLLNSLMENAETHDLSIDCWSTDERPNGFEVDDLEHLKPYAYGEQVLQNILEEEFNKTFIPEFFYVENVCEHYGIQRSQESHFQILIVSDKFEKKTVAERRLMVDEIVRRTMMHGICRLFLKLYTEEEYERERKLIKDHGPRPYRRHYDSLRNQYDLET</sequence>
<dbReference type="Pfam" id="PF01722">
    <property type="entry name" value="BolA"/>
    <property type="match status" value="1"/>
</dbReference>
<dbReference type="InterPro" id="IPR036065">
    <property type="entry name" value="BolA-like_sf"/>
</dbReference>
<dbReference type="PANTHER" id="PTHR46229:SF2">
    <property type="entry name" value="BOLA-LIKE PROTEIN 1"/>
    <property type="match status" value="1"/>
</dbReference>
<name>A0A8D9E5K7_9HEMI</name>
<dbReference type="Gene3D" id="3.30.300.90">
    <property type="entry name" value="BolA-like"/>
    <property type="match status" value="1"/>
</dbReference>